<dbReference type="InterPro" id="IPR006620">
    <property type="entry name" value="Pro_4_hyd_alph"/>
</dbReference>
<comment type="caution">
    <text evidence="7">The sequence shown here is derived from an EMBL/GenBank/DDBJ whole genome shotgun (WGS) entry which is preliminary data.</text>
</comment>
<evidence type="ECO:0000256" key="4">
    <source>
        <dbReference type="ARBA" id="ARBA00023002"/>
    </source>
</evidence>
<evidence type="ECO:0000256" key="5">
    <source>
        <dbReference type="SAM" id="MobiDB-lite"/>
    </source>
</evidence>
<evidence type="ECO:0000313" key="7">
    <source>
        <dbReference type="EMBL" id="CAD7700967.1"/>
    </source>
</evidence>
<dbReference type="PANTHER" id="PTHR12907">
    <property type="entry name" value="EGL NINE HOMOLOG-RELATED"/>
    <property type="match status" value="1"/>
</dbReference>
<evidence type="ECO:0000256" key="1">
    <source>
        <dbReference type="ARBA" id="ARBA00001961"/>
    </source>
</evidence>
<reference evidence="7" key="1">
    <citation type="submission" date="2020-12" db="EMBL/GenBank/DDBJ databases">
        <authorList>
            <person name="Iha C."/>
        </authorList>
    </citation>
    <scope>NUCLEOTIDE SEQUENCE</scope>
</reference>
<keyword evidence="4" id="KW-0560">Oxidoreductase</keyword>
<dbReference type="GO" id="GO:0008198">
    <property type="term" value="F:ferrous iron binding"/>
    <property type="evidence" value="ECO:0007669"/>
    <property type="project" value="TreeGrafter"/>
</dbReference>
<keyword evidence="8" id="KW-1185">Reference proteome</keyword>
<evidence type="ECO:0000313" key="8">
    <source>
        <dbReference type="Proteomes" id="UP000708148"/>
    </source>
</evidence>
<organism evidence="7 8">
    <name type="scientific">Ostreobium quekettii</name>
    <dbReference type="NCBI Taxonomy" id="121088"/>
    <lineage>
        <taxon>Eukaryota</taxon>
        <taxon>Viridiplantae</taxon>
        <taxon>Chlorophyta</taxon>
        <taxon>core chlorophytes</taxon>
        <taxon>Ulvophyceae</taxon>
        <taxon>TCBD clade</taxon>
        <taxon>Bryopsidales</taxon>
        <taxon>Ostreobineae</taxon>
        <taxon>Ostreobiaceae</taxon>
        <taxon>Ostreobium</taxon>
    </lineage>
</organism>
<feature type="region of interest" description="Disordered" evidence="5">
    <location>
        <begin position="285"/>
        <end position="309"/>
    </location>
</feature>
<evidence type="ECO:0000259" key="6">
    <source>
        <dbReference type="SMART" id="SM00702"/>
    </source>
</evidence>
<keyword evidence="3" id="KW-0223">Dioxygenase</keyword>
<name>A0A8S1J5E2_9CHLO</name>
<dbReference type="GO" id="GO:0031418">
    <property type="term" value="F:L-ascorbic acid binding"/>
    <property type="evidence" value="ECO:0007669"/>
    <property type="project" value="UniProtKB-KW"/>
</dbReference>
<keyword evidence="2" id="KW-0847">Vitamin C</keyword>
<proteinExistence type="predicted"/>
<dbReference type="OrthoDB" id="76265at2759"/>
<evidence type="ECO:0000256" key="3">
    <source>
        <dbReference type="ARBA" id="ARBA00022964"/>
    </source>
</evidence>
<sequence>MDGDVIGLRWPDVTWTIWRFAGVLACLRPFLWPYRTEGATVARGLCGAQWFAELVTSARWLPARWRTRGSVGLISGGWGPVLQVCSRLFRKRVSSPLQLKRLGIINVEEFKQHGYLVIDNFIPKEVAIAIREETCRLKQKGRMLEASKINPKARDKNARGDYIMWLHLGQPPLDTDVFAEVVVALQELQEDLQEFVGLQNNVVEYQLSHYPGNGAQYVKHRDAFPDDGSDTHQRRVTAIVYTNADWKPEDGGALRLWPPCKNARMNHAAHLEHRRHSLEAINMDTHANGVPHTPSHYGARGPGDIALPSSPAAQRALRLGAVDGHFSSPTDRRTLAPAVQPDRSSPRPPHSGEQPPVGTASEGDIVSISELSEFGSLRSDGLDHVGVPKSTTSSVMAEVGFQDGTYDLSSVGDDMSVASRDHDQPRAGLDWVEVGGEMALEVAPQAGRAVLFLSGAVDHCVMPSHVGRVAITAWFK</sequence>
<dbReference type="SMART" id="SM00702">
    <property type="entry name" value="P4Hc"/>
    <property type="match status" value="1"/>
</dbReference>
<dbReference type="InterPro" id="IPR044862">
    <property type="entry name" value="Pro_4_hyd_alph_FE2OG_OXY"/>
</dbReference>
<protein>
    <recommendedName>
        <fullName evidence="6">Prolyl 4-hydroxylase alpha subunit domain-containing protein</fullName>
    </recommendedName>
</protein>
<gene>
    <name evidence="7" type="ORF">OSTQU699_LOCUS6326</name>
</gene>
<dbReference type="SUPFAM" id="SSF51197">
    <property type="entry name" value="Clavaminate synthase-like"/>
    <property type="match status" value="1"/>
</dbReference>
<dbReference type="Proteomes" id="UP000708148">
    <property type="component" value="Unassembled WGS sequence"/>
</dbReference>
<evidence type="ECO:0000256" key="2">
    <source>
        <dbReference type="ARBA" id="ARBA00022896"/>
    </source>
</evidence>
<feature type="domain" description="Prolyl 4-hydroxylase alpha subunit" evidence="6">
    <location>
        <begin position="113"/>
        <end position="286"/>
    </location>
</feature>
<dbReference type="EMBL" id="CAJHUC010001398">
    <property type="protein sequence ID" value="CAD7700967.1"/>
    <property type="molecule type" value="Genomic_DNA"/>
</dbReference>
<dbReference type="Gene3D" id="2.60.120.620">
    <property type="entry name" value="q2cbj1_9rhob like domain"/>
    <property type="match status" value="2"/>
</dbReference>
<dbReference type="AlphaFoldDB" id="A0A8S1J5E2"/>
<feature type="region of interest" description="Disordered" evidence="5">
    <location>
        <begin position="323"/>
        <end position="363"/>
    </location>
</feature>
<dbReference type="InterPro" id="IPR051559">
    <property type="entry name" value="HIF_prolyl_hydroxylases"/>
</dbReference>
<dbReference type="PANTHER" id="PTHR12907:SF26">
    <property type="entry name" value="HIF PROLYL HYDROXYLASE, ISOFORM C"/>
    <property type="match status" value="1"/>
</dbReference>
<dbReference type="Pfam" id="PF13640">
    <property type="entry name" value="2OG-FeII_Oxy_3"/>
    <property type="match status" value="1"/>
</dbReference>
<comment type="cofactor">
    <cofactor evidence="1">
        <name>L-ascorbate</name>
        <dbReference type="ChEBI" id="CHEBI:38290"/>
    </cofactor>
</comment>
<dbReference type="GO" id="GO:0071456">
    <property type="term" value="P:cellular response to hypoxia"/>
    <property type="evidence" value="ECO:0007669"/>
    <property type="project" value="TreeGrafter"/>
</dbReference>
<accession>A0A8S1J5E2</accession>
<dbReference type="GO" id="GO:0031543">
    <property type="term" value="F:peptidyl-proline dioxygenase activity"/>
    <property type="evidence" value="ECO:0007669"/>
    <property type="project" value="TreeGrafter"/>
</dbReference>